<dbReference type="EMBL" id="VTPC01073724">
    <property type="protein sequence ID" value="KAF2888794.1"/>
    <property type="molecule type" value="Genomic_DNA"/>
</dbReference>
<dbReference type="Pfam" id="PF22936">
    <property type="entry name" value="Pol_BBD"/>
    <property type="match status" value="1"/>
</dbReference>
<dbReference type="Proteomes" id="UP000801492">
    <property type="component" value="Unassembled WGS sequence"/>
</dbReference>
<sequence length="334" mass="37687">MDEGPINHILTFGHSSRHVAKVIDRVRQKVGGQGLAAYVSSLENIRNQLKQPGEDMSDRMLITKILMTLPNEFAHFASAWESVDENKQTLNELMSLLLIEEERIKSQGVDDKGGAFVVPFLRPFWSRHAGQITSVGYVESLVMKAPFAGTDKIKTQKQNMIMGDQDVKISDDSIIKAEAIGEVRVKAFNGFEWIDTILRNVLYVPTLKKILQTHGMAKCKPANTPMDQNFSYYELQNIEENLKPEDKILLENKYRQVIGSLMYAVTGTRPDLCSAVIILSRYQNCVSTKVWIALKHALRYVKGTPDLSLVYRRIPEAPPICGFVDANWTGNTRD</sequence>
<reference evidence="2" key="1">
    <citation type="submission" date="2019-08" db="EMBL/GenBank/DDBJ databases">
        <title>The genome of the North American firefly Photinus pyralis.</title>
        <authorList>
            <consortium name="Photinus pyralis genome working group"/>
            <person name="Fallon T.R."/>
            <person name="Sander Lower S.E."/>
            <person name="Weng J.-K."/>
        </authorList>
    </citation>
    <scope>NUCLEOTIDE SEQUENCE</scope>
    <source>
        <strain evidence="2">TRF0915ILg1</strain>
        <tissue evidence="2">Whole body</tissue>
    </source>
</reference>
<keyword evidence="3" id="KW-1185">Reference proteome</keyword>
<dbReference type="Pfam" id="PF14223">
    <property type="entry name" value="Retrotran_gag_2"/>
    <property type="match status" value="1"/>
</dbReference>
<dbReference type="PANTHER" id="PTHR11439">
    <property type="entry name" value="GAG-POL-RELATED RETROTRANSPOSON"/>
    <property type="match status" value="1"/>
</dbReference>
<dbReference type="AlphaFoldDB" id="A0A8K0G7C1"/>
<dbReference type="OrthoDB" id="6779775at2759"/>
<proteinExistence type="predicted"/>
<evidence type="ECO:0000313" key="2">
    <source>
        <dbReference type="EMBL" id="KAF2888794.1"/>
    </source>
</evidence>
<organism evidence="2 3">
    <name type="scientific">Ignelater luminosus</name>
    <name type="common">Cucubano</name>
    <name type="synonym">Pyrophorus luminosus</name>
    <dbReference type="NCBI Taxonomy" id="2038154"/>
    <lineage>
        <taxon>Eukaryota</taxon>
        <taxon>Metazoa</taxon>
        <taxon>Ecdysozoa</taxon>
        <taxon>Arthropoda</taxon>
        <taxon>Hexapoda</taxon>
        <taxon>Insecta</taxon>
        <taxon>Pterygota</taxon>
        <taxon>Neoptera</taxon>
        <taxon>Endopterygota</taxon>
        <taxon>Coleoptera</taxon>
        <taxon>Polyphaga</taxon>
        <taxon>Elateriformia</taxon>
        <taxon>Elateroidea</taxon>
        <taxon>Elateridae</taxon>
        <taxon>Agrypninae</taxon>
        <taxon>Pyrophorini</taxon>
        <taxon>Ignelater</taxon>
    </lineage>
</organism>
<name>A0A8K0G7C1_IGNLU</name>
<comment type="caution">
    <text evidence="2">The sequence shown here is derived from an EMBL/GenBank/DDBJ whole genome shotgun (WGS) entry which is preliminary data.</text>
</comment>
<evidence type="ECO:0000313" key="3">
    <source>
        <dbReference type="Proteomes" id="UP000801492"/>
    </source>
</evidence>
<dbReference type="PANTHER" id="PTHR11439:SF483">
    <property type="entry name" value="PEPTIDE SYNTHASE GLIP-LIKE, PUTATIVE (AFU_ORTHOLOGUE AFUA_3G12920)-RELATED"/>
    <property type="match status" value="1"/>
</dbReference>
<dbReference type="InterPro" id="IPR054722">
    <property type="entry name" value="PolX-like_BBD"/>
</dbReference>
<accession>A0A8K0G7C1</accession>
<evidence type="ECO:0000259" key="1">
    <source>
        <dbReference type="Pfam" id="PF22936"/>
    </source>
</evidence>
<protein>
    <recommendedName>
        <fullName evidence="1">Retrovirus-related Pol polyprotein from transposon TNT 1-94-like beta-barrel domain-containing protein</fullName>
    </recommendedName>
</protein>
<gene>
    <name evidence="2" type="ORF">ILUMI_17379</name>
</gene>
<feature type="domain" description="Retrovirus-related Pol polyprotein from transposon TNT 1-94-like beta-barrel" evidence="1">
    <location>
        <begin position="164"/>
        <end position="211"/>
    </location>
</feature>